<dbReference type="Pfam" id="PF01966">
    <property type="entry name" value="HD"/>
    <property type="match status" value="1"/>
</dbReference>
<dbReference type="EMBL" id="AP028654">
    <property type="protein sequence ID" value="BEP29552.1"/>
    <property type="molecule type" value="Genomic_DNA"/>
</dbReference>
<sequence length="152" mass="18110">MLKRINPKLKITDDLLYMSLVDDIINNPAVIDMKNYIHHGKINCFEHSLHVSYLSYRLSKKLKLDYTSSSRGGFLHDFYLYDWHIKNERKGLHGFTHSKESLKNAEKIFNLSDKEKDIILKHMWPLNIKFPAYKESFLVCFVDKYCAIKEYF</sequence>
<organism evidence="2 3">
    <name type="scientific">Helicovermis profundi</name>
    <dbReference type="NCBI Taxonomy" id="3065157"/>
    <lineage>
        <taxon>Bacteria</taxon>
        <taxon>Bacillati</taxon>
        <taxon>Bacillota</taxon>
        <taxon>Clostridia</taxon>
        <taxon>Helicovermis</taxon>
    </lineage>
</organism>
<dbReference type="AlphaFoldDB" id="A0AAU9EFM1"/>
<protein>
    <submittedName>
        <fullName evidence="2">HD domain-containing protein</fullName>
    </submittedName>
</protein>
<feature type="domain" description="HD" evidence="1">
    <location>
        <begin position="45"/>
        <end position="144"/>
    </location>
</feature>
<dbReference type="InterPro" id="IPR006674">
    <property type="entry name" value="HD_domain"/>
</dbReference>
<dbReference type="Proteomes" id="UP001321786">
    <property type="component" value="Chromosome"/>
</dbReference>
<evidence type="ECO:0000313" key="2">
    <source>
        <dbReference type="EMBL" id="BEP29552.1"/>
    </source>
</evidence>
<dbReference type="RefSeq" id="WP_338535179.1">
    <property type="nucleotide sequence ID" value="NZ_AP028654.1"/>
</dbReference>
<proteinExistence type="predicted"/>
<gene>
    <name evidence="2" type="ORF">HLPR_18830</name>
</gene>
<dbReference type="KEGG" id="hprf:HLPR_18830"/>
<dbReference type="SUPFAM" id="SSF109604">
    <property type="entry name" value="HD-domain/PDEase-like"/>
    <property type="match status" value="1"/>
</dbReference>
<keyword evidence="3" id="KW-1185">Reference proteome</keyword>
<accession>A0AAU9EFM1</accession>
<reference evidence="2 3" key="1">
    <citation type="submission" date="2023-08" db="EMBL/GenBank/DDBJ databases">
        <title>Helicovermis profunda gen. nov., sp. nov., a novel mesophilic, fermentative bacterium within the Bacillota from a deep-sea hydrothermal vent chimney.</title>
        <authorList>
            <person name="Miyazaki U."/>
            <person name="Mizutani D."/>
            <person name="Hashimoto Y."/>
            <person name="Tame A."/>
            <person name="Sawayama S."/>
            <person name="Miyazaki J."/>
            <person name="Takai K."/>
            <person name="Nakagawa S."/>
        </authorList>
    </citation>
    <scope>NUCLEOTIDE SEQUENCE [LARGE SCALE GENOMIC DNA]</scope>
    <source>
        <strain evidence="2 3">S502</strain>
    </source>
</reference>
<name>A0AAU9EFM1_9FIRM</name>
<evidence type="ECO:0000259" key="1">
    <source>
        <dbReference type="Pfam" id="PF01966"/>
    </source>
</evidence>
<evidence type="ECO:0000313" key="3">
    <source>
        <dbReference type="Proteomes" id="UP001321786"/>
    </source>
</evidence>